<feature type="region of interest" description="Disordered" evidence="1">
    <location>
        <begin position="171"/>
        <end position="202"/>
    </location>
</feature>
<feature type="transmembrane region" description="Helical" evidence="2">
    <location>
        <begin position="128"/>
        <end position="148"/>
    </location>
</feature>
<name>A0A940YK95_9BURK</name>
<organism evidence="3 4">
    <name type="scientific">Ideonella aquatica</name>
    <dbReference type="NCBI Taxonomy" id="2824119"/>
    <lineage>
        <taxon>Bacteria</taxon>
        <taxon>Pseudomonadati</taxon>
        <taxon>Pseudomonadota</taxon>
        <taxon>Betaproteobacteria</taxon>
        <taxon>Burkholderiales</taxon>
        <taxon>Sphaerotilaceae</taxon>
        <taxon>Ideonella</taxon>
    </lineage>
</organism>
<evidence type="ECO:0000256" key="1">
    <source>
        <dbReference type="SAM" id="MobiDB-lite"/>
    </source>
</evidence>
<feature type="transmembrane region" description="Helical" evidence="2">
    <location>
        <begin position="76"/>
        <end position="93"/>
    </location>
</feature>
<protein>
    <submittedName>
        <fullName evidence="3">Uncharacterized protein</fullName>
    </submittedName>
</protein>
<keyword evidence="4" id="KW-1185">Reference proteome</keyword>
<reference evidence="3" key="1">
    <citation type="submission" date="2021-04" db="EMBL/GenBank/DDBJ databases">
        <title>The genome sequence of Ideonella sp. 4Y11.</title>
        <authorList>
            <person name="Liu Y."/>
        </authorList>
    </citation>
    <scope>NUCLEOTIDE SEQUENCE</scope>
    <source>
        <strain evidence="3">4Y11</strain>
    </source>
</reference>
<evidence type="ECO:0000313" key="3">
    <source>
        <dbReference type="EMBL" id="MBQ0961803.1"/>
    </source>
</evidence>
<evidence type="ECO:0000256" key="2">
    <source>
        <dbReference type="SAM" id="Phobius"/>
    </source>
</evidence>
<dbReference type="AlphaFoldDB" id="A0A940YK95"/>
<sequence length="202" mass="21463">MSGATLSSALIALGTPGVLGWLLLLIALLWLNTRAGLPRARRDLQLRGSGFALFLIAAVLGLGQGLVALWPWPPQAALLCAAAAPLLAGWLLANGRWGWGLLLGFSFPFFLLIALTAFVGQWLDLRLLGGGLLALALLASVVGALLTWRLPRPEVPPFATHFQFRRGFGGPGFGRRGPANDDNVVDVQARDIDEPPPPALPR</sequence>
<feature type="transmembrane region" description="Helical" evidence="2">
    <location>
        <begin position="6"/>
        <end position="31"/>
    </location>
</feature>
<feature type="transmembrane region" description="Helical" evidence="2">
    <location>
        <begin position="51"/>
        <end position="70"/>
    </location>
</feature>
<gene>
    <name evidence="3" type="ORF">KAK06_22895</name>
</gene>
<keyword evidence="2" id="KW-0472">Membrane</keyword>
<proteinExistence type="predicted"/>
<accession>A0A940YK95</accession>
<evidence type="ECO:0000313" key="4">
    <source>
        <dbReference type="Proteomes" id="UP000678374"/>
    </source>
</evidence>
<feature type="transmembrane region" description="Helical" evidence="2">
    <location>
        <begin position="100"/>
        <end position="122"/>
    </location>
</feature>
<dbReference type="RefSeq" id="WP_210804488.1">
    <property type="nucleotide sequence ID" value="NZ_JAGQDE010000040.1"/>
</dbReference>
<comment type="caution">
    <text evidence="3">The sequence shown here is derived from an EMBL/GenBank/DDBJ whole genome shotgun (WGS) entry which is preliminary data.</text>
</comment>
<keyword evidence="2" id="KW-0812">Transmembrane</keyword>
<dbReference type="EMBL" id="JAGQDE010000040">
    <property type="protein sequence ID" value="MBQ0961803.1"/>
    <property type="molecule type" value="Genomic_DNA"/>
</dbReference>
<dbReference type="Proteomes" id="UP000678374">
    <property type="component" value="Unassembled WGS sequence"/>
</dbReference>
<keyword evidence="2" id="KW-1133">Transmembrane helix</keyword>